<sequence>MPIANNSKHQKMLSTSINHLSAQPYWLLLISSLGFLSLLNYSFSLLNWVYKTFLRPQKNLKEKYGSWALITGATDGIGKAFAKQLAKQGLNLILVSKTLDKLKKVSNEIQEEFPNTKIKIVDFDFSSEIASGIKLIEEAIKGIDVGLLINNVGITYPQAMFLHEVDEKTWMSIVRVNLEGTSRVTKAVLKGMIQRKKGVIVNIGSGASIVVPSHPLYTIYAATKGYIDKLSRCLYVEYRSYGIDVQCQVPLYVATKMTSRVAFIEKSSLFIPSPEDYAKAAVKQIGYEARCTPYWSHSLQWFFAQLLPEAVLDSWRLSLGIRRRGKIVA</sequence>
<dbReference type="KEGG" id="jcu:105644725"/>
<keyword evidence="5" id="KW-1185">Reference proteome</keyword>
<evidence type="ECO:0000256" key="2">
    <source>
        <dbReference type="ARBA" id="ARBA00023002"/>
    </source>
</evidence>
<dbReference type="GO" id="GO:0005783">
    <property type="term" value="C:endoplasmic reticulum"/>
    <property type="evidence" value="ECO:0007669"/>
    <property type="project" value="TreeGrafter"/>
</dbReference>
<gene>
    <name evidence="4" type="ORF">JCGZ_17882</name>
</gene>
<reference evidence="4 5" key="1">
    <citation type="journal article" date="2014" name="PLoS ONE">
        <title>Global Analysis of Gene Expression Profiles in Physic Nut (Jatropha curcas L.) Seedlings Exposed to Salt Stress.</title>
        <authorList>
            <person name="Zhang L."/>
            <person name="Zhang C."/>
            <person name="Wu P."/>
            <person name="Chen Y."/>
            <person name="Li M."/>
            <person name="Jiang H."/>
            <person name="Wu G."/>
        </authorList>
    </citation>
    <scope>NUCLEOTIDE SEQUENCE [LARGE SCALE GENOMIC DNA]</scope>
    <source>
        <strain evidence="5">cv. GZQX0401</strain>
        <tissue evidence="4">Young leaves</tissue>
    </source>
</reference>
<keyword evidence="3" id="KW-0812">Transmembrane</keyword>
<dbReference type="InterPro" id="IPR036291">
    <property type="entry name" value="NAD(P)-bd_dom_sf"/>
</dbReference>
<evidence type="ECO:0000256" key="1">
    <source>
        <dbReference type="ARBA" id="ARBA00022857"/>
    </source>
</evidence>
<evidence type="ECO:0000256" key="3">
    <source>
        <dbReference type="SAM" id="Phobius"/>
    </source>
</evidence>
<proteinExistence type="predicted"/>
<dbReference type="InterPro" id="IPR002347">
    <property type="entry name" value="SDR_fam"/>
</dbReference>
<keyword evidence="3" id="KW-1133">Transmembrane helix</keyword>
<dbReference type="Proteomes" id="UP000027138">
    <property type="component" value="Unassembled WGS sequence"/>
</dbReference>
<dbReference type="PANTHER" id="PTHR43899">
    <property type="entry name" value="RH59310P"/>
    <property type="match status" value="1"/>
</dbReference>
<evidence type="ECO:0000313" key="5">
    <source>
        <dbReference type="Proteomes" id="UP000027138"/>
    </source>
</evidence>
<organism evidence="4 5">
    <name type="scientific">Jatropha curcas</name>
    <name type="common">Barbados nut</name>
    <dbReference type="NCBI Taxonomy" id="180498"/>
    <lineage>
        <taxon>Eukaryota</taxon>
        <taxon>Viridiplantae</taxon>
        <taxon>Streptophyta</taxon>
        <taxon>Embryophyta</taxon>
        <taxon>Tracheophyta</taxon>
        <taxon>Spermatophyta</taxon>
        <taxon>Magnoliopsida</taxon>
        <taxon>eudicotyledons</taxon>
        <taxon>Gunneridae</taxon>
        <taxon>Pentapetalae</taxon>
        <taxon>rosids</taxon>
        <taxon>fabids</taxon>
        <taxon>Malpighiales</taxon>
        <taxon>Euphorbiaceae</taxon>
        <taxon>Crotonoideae</taxon>
        <taxon>Jatropheae</taxon>
        <taxon>Jatropha</taxon>
    </lineage>
</organism>
<evidence type="ECO:0000313" key="4">
    <source>
        <dbReference type="EMBL" id="KDP26724.1"/>
    </source>
</evidence>
<dbReference type="GO" id="GO:0045703">
    <property type="term" value="F:ketoreductase activity"/>
    <property type="evidence" value="ECO:0007669"/>
    <property type="project" value="TreeGrafter"/>
</dbReference>
<protein>
    <submittedName>
        <fullName evidence="4">Uncharacterized protein</fullName>
    </submittedName>
</protein>
<dbReference type="OrthoDB" id="5545019at2759"/>
<accession>A0A067K4M7</accession>
<keyword evidence="1" id="KW-0521">NADP</keyword>
<dbReference type="Pfam" id="PF00106">
    <property type="entry name" value="adh_short"/>
    <property type="match status" value="1"/>
</dbReference>
<keyword evidence="3" id="KW-0472">Membrane</keyword>
<dbReference type="EMBL" id="KK914893">
    <property type="protein sequence ID" value="KDP26724.1"/>
    <property type="molecule type" value="Genomic_DNA"/>
</dbReference>
<dbReference type="PRINTS" id="PR00081">
    <property type="entry name" value="GDHRDH"/>
</dbReference>
<dbReference type="AlphaFoldDB" id="A0A067K4M7"/>
<dbReference type="FunFam" id="3.40.50.720:FF:000137">
    <property type="entry name" value="Hydroxysteroid (17-beta) dehydrogenase 3"/>
    <property type="match status" value="1"/>
</dbReference>
<keyword evidence="2" id="KW-0560">Oxidoreductase</keyword>
<dbReference type="PIRSF" id="PIRSF000126">
    <property type="entry name" value="11-beta-HSD1"/>
    <property type="match status" value="1"/>
</dbReference>
<dbReference type="Gene3D" id="3.40.50.720">
    <property type="entry name" value="NAD(P)-binding Rossmann-like Domain"/>
    <property type="match status" value="1"/>
</dbReference>
<name>A0A067K4M7_JATCU</name>
<dbReference type="PANTHER" id="PTHR43899:SF26">
    <property type="entry name" value="ENOYL-(ACYL CARRIER) REDUCTASE"/>
    <property type="match status" value="1"/>
</dbReference>
<dbReference type="SUPFAM" id="SSF51735">
    <property type="entry name" value="NAD(P)-binding Rossmann-fold domains"/>
    <property type="match status" value="1"/>
</dbReference>
<dbReference type="InterPro" id="IPR051019">
    <property type="entry name" value="VLCFA-Steroid_DH"/>
</dbReference>
<dbReference type="CDD" id="cd05356">
    <property type="entry name" value="17beta-HSD1_like_SDR_c"/>
    <property type="match status" value="1"/>
</dbReference>
<dbReference type="STRING" id="180498.A0A067K4M7"/>
<feature type="transmembrane region" description="Helical" evidence="3">
    <location>
        <begin position="25"/>
        <end position="50"/>
    </location>
</feature>